<dbReference type="RefSeq" id="XP_014144376.1">
    <property type="nucleotide sequence ID" value="XM_014288901.1"/>
</dbReference>
<keyword evidence="2" id="KW-1185">Reference proteome</keyword>
<evidence type="ECO:0000313" key="2">
    <source>
        <dbReference type="Proteomes" id="UP000054560"/>
    </source>
</evidence>
<gene>
    <name evidence="1" type="ORF">SARC_16996</name>
</gene>
<reference evidence="1 2" key="1">
    <citation type="submission" date="2011-02" db="EMBL/GenBank/DDBJ databases">
        <title>The Genome Sequence of Sphaeroforma arctica JP610.</title>
        <authorList>
            <consortium name="The Broad Institute Genome Sequencing Platform"/>
            <person name="Russ C."/>
            <person name="Cuomo C."/>
            <person name="Young S.K."/>
            <person name="Zeng Q."/>
            <person name="Gargeya S."/>
            <person name="Alvarado L."/>
            <person name="Berlin A."/>
            <person name="Chapman S.B."/>
            <person name="Chen Z."/>
            <person name="Freedman E."/>
            <person name="Gellesch M."/>
            <person name="Goldberg J."/>
            <person name="Griggs A."/>
            <person name="Gujja S."/>
            <person name="Heilman E."/>
            <person name="Heiman D."/>
            <person name="Howarth C."/>
            <person name="Mehta T."/>
            <person name="Neiman D."/>
            <person name="Pearson M."/>
            <person name="Roberts A."/>
            <person name="Saif S."/>
            <person name="Shea T."/>
            <person name="Shenoy N."/>
            <person name="Sisk P."/>
            <person name="Stolte C."/>
            <person name="Sykes S."/>
            <person name="White J."/>
            <person name="Yandava C."/>
            <person name="Burger G."/>
            <person name="Gray M.W."/>
            <person name="Holland P.W.H."/>
            <person name="King N."/>
            <person name="Lang F.B.F."/>
            <person name="Roger A.J."/>
            <person name="Ruiz-Trillo I."/>
            <person name="Haas B."/>
            <person name="Nusbaum C."/>
            <person name="Birren B."/>
        </authorList>
    </citation>
    <scope>NUCLEOTIDE SEQUENCE [LARGE SCALE GENOMIC DNA]</scope>
    <source>
        <strain evidence="1 2">JP610</strain>
    </source>
</reference>
<feature type="non-terminal residue" evidence="1">
    <location>
        <position position="84"/>
    </location>
</feature>
<dbReference type="EMBL" id="KQ251069">
    <property type="protein sequence ID" value="KNC70474.1"/>
    <property type="molecule type" value="Genomic_DNA"/>
</dbReference>
<name>A0A0L0F1I3_9EUKA</name>
<dbReference type="GeneID" id="25917500"/>
<evidence type="ECO:0000313" key="1">
    <source>
        <dbReference type="EMBL" id="KNC70474.1"/>
    </source>
</evidence>
<organism evidence="1 2">
    <name type="scientific">Sphaeroforma arctica JP610</name>
    <dbReference type="NCBI Taxonomy" id="667725"/>
    <lineage>
        <taxon>Eukaryota</taxon>
        <taxon>Ichthyosporea</taxon>
        <taxon>Ichthyophonida</taxon>
        <taxon>Sphaeroforma</taxon>
    </lineage>
</organism>
<proteinExistence type="predicted"/>
<sequence length="84" mass="9611">MPFWIAENHCDFNEDFGFVARLANFVLGVSGDLPEASETLLYELKMCMQQHQNEPFRTTFAAPTEMTSLANEMMFWKLDEGVVA</sequence>
<dbReference type="AlphaFoldDB" id="A0A0L0F1I3"/>
<dbReference type="Proteomes" id="UP000054560">
    <property type="component" value="Unassembled WGS sequence"/>
</dbReference>
<accession>A0A0L0F1I3</accession>
<protein>
    <submittedName>
        <fullName evidence="1">Uncharacterized protein</fullName>
    </submittedName>
</protein>